<gene>
    <name evidence="2" type="ORF">ASTO00021_LOCUS8114</name>
</gene>
<dbReference type="GO" id="GO:0005634">
    <property type="term" value="C:nucleus"/>
    <property type="evidence" value="ECO:0007669"/>
    <property type="project" value="TreeGrafter"/>
</dbReference>
<dbReference type="GO" id="GO:0003690">
    <property type="term" value="F:double-stranded DNA binding"/>
    <property type="evidence" value="ECO:0007669"/>
    <property type="project" value="InterPro"/>
</dbReference>
<evidence type="ECO:0000256" key="1">
    <source>
        <dbReference type="SAM" id="MobiDB-lite"/>
    </source>
</evidence>
<reference evidence="2" key="1">
    <citation type="submission" date="2021-01" db="EMBL/GenBank/DDBJ databases">
        <authorList>
            <person name="Corre E."/>
            <person name="Pelletier E."/>
            <person name="Niang G."/>
            <person name="Scheremetjew M."/>
            <person name="Finn R."/>
            <person name="Kale V."/>
            <person name="Holt S."/>
            <person name="Cochrane G."/>
            <person name="Meng A."/>
            <person name="Brown T."/>
            <person name="Cohen L."/>
        </authorList>
    </citation>
    <scope>NUCLEOTIDE SEQUENCE</scope>
    <source>
        <strain evidence="2">GSBS06</strain>
    </source>
</reference>
<feature type="compositionally biased region" description="Basic and acidic residues" evidence="1">
    <location>
        <begin position="154"/>
        <end position="179"/>
    </location>
</feature>
<feature type="compositionally biased region" description="Basic and acidic residues" evidence="1">
    <location>
        <begin position="1"/>
        <end position="10"/>
    </location>
</feature>
<dbReference type="InterPro" id="IPR033246">
    <property type="entry name" value="BIN4"/>
</dbReference>
<sequence length="402" mass="44843">MNPKMETPEKSKKKSPLDLSDDDNDTLDQETIVKSVGYKASPFHKQARDLLSSLGLKNLSPALNQAKITKDEVVKQLKVVVKTQAVEDLSLRKATLFLEEHFDQTLDPKEFKHLIRKKLSELVAEKLAGRLDNESESELEQEKENSVETQKPTPRKEKDKQPEKRSFSKVKKETVKPAKDSASTSSTSGQKKGSAHVDATEPLDTRSDKDNGIPISFSNSMARHQLNTFLIELHNPNKSEESKSINLSGDTGAVGRVSVIDAEGVRFTDSPTKMKSQKKKDLLYKSRYKKGSALRIDFKGDVYEGILTNSSVSACVVSVTSKEAEVRNVYNRFIQATFQKNIMQNMHGEMVKGDVDVSKFKHSRDVDVNKYDAFEKGDKKVGAKKRKGAASSSSRSTKKSKT</sequence>
<dbReference type="EMBL" id="HBIN01010834">
    <property type="protein sequence ID" value="CAE0437861.1"/>
    <property type="molecule type" value="Transcribed_RNA"/>
</dbReference>
<evidence type="ECO:0000313" key="2">
    <source>
        <dbReference type="EMBL" id="CAE0437861.1"/>
    </source>
</evidence>
<feature type="region of interest" description="Disordered" evidence="1">
    <location>
        <begin position="1"/>
        <end position="26"/>
    </location>
</feature>
<feature type="region of interest" description="Disordered" evidence="1">
    <location>
        <begin position="131"/>
        <end position="215"/>
    </location>
</feature>
<dbReference type="GO" id="GO:0051276">
    <property type="term" value="P:chromosome organization"/>
    <property type="evidence" value="ECO:0007669"/>
    <property type="project" value="TreeGrafter"/>
</dbReference>
<name>A0A7S3LP98_9STRA</name>
<dbReference type="PANTHER" id="PTHR34810:SF1">
    <property type="entry name" value="DNA-BINDING PROTEIN BIN4"/>
    <property type="match status" value="1"/>
</dbReference>
<feature type="region of interest" description="Disordered" evidence="1">
    <location>
        <begin position="379"/>
        <end position="402"/>
    </location>
</feature>
<proteinExistence type="predicted"/>
<dbReference type="GO" id="GO:0009330">
    <property type="term" value="C:DNA topoisomerase type II (double strand cut, ATP-hydrolyzing) complex"/>
    <property type="evidence" value="ECO:0007669"/>
    <property type="project" value="InterPro"/>
</dbReference>
<dbReference type="PANTHER" id="PTHR34810">
    <property type="entry name" value="DNA-BINDING PROTEIN BIN4"/>
    <property type="match status" value="1"/>
</dbReference>
<feature type="compositionally biased region" description="Low complexity" evidence="1">
    <location>
        <begin position="181"/>
        <end position="192"/>
    </location>
</feature>
<organism evidence="2">
    <name type="scientific">Aplanochytrium stocchinoi</name>
    <dbReference type="NCBI Taxonomy" id="215587"/>
    <lineage>
        <taxon>Eukaryota</taxon>
        <taxon>Sar</taxon>
        <taxon>Stramenopiles</taxon>
        <taxon>Bigyra</taxon>
        <taxon>Labyrinthulomycetes</taxon>
        <taxon>Thraustochytrida</taxon>
        <taxon>Thraustochytriidae</taxon>
        <taxon>Aplanochytrium</taxon>
    </lineage>
</organism>
<dbReference type="GO" id="GO:0042023">
    <property type="term" value="P:DNA endoreduplication"/>
    <property type="evidence" value="ECO:0007669"/>
    <property type="project" value="InterPro"/>
</dbReference>
<protein>
    <submittedName>
        <fullName evidence="2">Uncharacterized protein</fullName>
    </submittedName>
</protein>
<accession>A0A7S3LP98</accession>
<dbReference type="AlphaFoldDB" id="A0A7S3LP98"/>